<dbReference type="EC" id="2.3.1.178" evidence="4 9"/>
<evidence type="ECO:0000256" key="3">
    <source>
        <dbReference type="ARBA" id="ARBA00010712"/>
    </source>
</evidence>
<evidence type="ECO:0000256" key="2">
    <source>
        <dbReference type="ARBA" id="ARBA00004978"/>
    </source>
</evidence>
<dbReference type="AlphaFoldDB" id="A0A101J6Y9"/>
<dbReference type="PROSITE" id="PS51186">
    <property type="entry name" value="GNAT"/>
    <property type="match status" value="1"/>
</dbReference>
<comment type="catalytic activity">
    <reaction evidence="8 9">
        <text>L-2,4-diaminobutanoate + acetyl-CoA = (2S)-4-acetamido-2-aminobutanoate + CoA + H(+)</text>
        <dbReference type="Rhea" id="RHEA:16901"/>
        <dbReference type="ChEBI" id="CHEBI:15378"/>
        <dbReference type="ChEBI" id="CHEBI:57287"/>
        <dbReference type="ChEBI" id="CHEBI:57288"/>
        <dbReference type="ChEBI" id="CHEBI:58761"/>
        <dbReference type="ChEBI" id="CHEBI:58929"/>
        <dbReference type="EC" id="2.3.1.178"/>
    </reaction>
</comment>
<dbReference type="Proteomes" id="UP000053923">
    <property type="component" value="Unassembled WGS sequence"/>
</dbReference>
<dbReference type="InterPro" id="IPR016181">
    <property type="entry name" value="Acyl_CoA_acyltransferase"/>
</dbReference>
<dbReference type="GO" id="GO:0033816">
    <property type="term" value="F:diaminobutyrate acetyltransferase activity"/>
    <property type="evidence" value="ECO:0007669"/>
    <property type="project" value="UniProtKB-EC"/>
</dbReference>
<name>A0A101J6Y9_9ACTN</name>
<reference evidence="12" key="1">
    <citation type="submission" date="2015-10" db="EMBL/GenBank/DDBJ databases">
        <authorList>
            <person name="Ju K.-S."/>
            <person name="Doroghazi J.R."/>
            <person name="Metcalf W.W."/>
        </authorList>
    </citation>
    <scope>NUCLEOTIDE SEQUENCE [LARGE SCALE GENOMIC DNA]</scope>
    <source>
        <strain evidence="12">NRRL 3151</strain>
    </source>
</reference>
<dbReference type="UniPathway" id="UPA00067">
    <property type="reaction ID" value="UER00122"/>
</dbReference>
<evidence type="ECO:0000256" key="9">
    <source>
        <dbReference type="RuleBase" id="RU365045"/>
    </source>
</evidence>
<feature type="domain" description="N-acetyltransferase" evidence="10">
    <location>
        <begin position="3"/>
        <end position="157"/>
    </location>
</feature>
<keyword evidence="6 9" id="KW-0808">Transferase</keyword>
<keyword evidence="7 9" id="KW-0012">Acyltransferase</keyword>
<evidence type="ECO:0000259" key="10">
    <source>
        <dbReference type="PROSITE" id="PS51186"/>
    </source>
</evidence>
<dbReference type="CDD" id="cd04301">
    <property type="entry name" value="NAT_SF"/>
    <property type="match status" value="1"/>
</dbReference>
<comment type="caution">
    <text evidence="11">The sequence shown here is derived from an EMBL/GenBank/DDBJ whole genome shotgun (WGS) entry which is preliminary data.</text>
</comment>
<dbReference type="SUPFAM" id="SSF55729">
    <property type="entry name" value="Acyl-CoA N-acyltransferases (Nat)"/>
    <property type="match status" value="1"/>
</dbReference>
<evidence type="ECO:0000256" key="6">
    <source>
        <dbReference type="ARBA" id="ARBA00022679"/>
    </source>
</evidence>
<evidence type="ECO:0000256" key="1">
    <source>
        <dbReference type="ARBA" id="ARBA00003741"/>
    </source>
</evidence>
<dbReference type="Pfam" id="PF00583">
    <property type="entry name" value="Acetyltransf_1"/>
    <property type="match status" value="1"/>
</dbReference>
<organism evidence="11 12">
    <name type="scientific">Streptomyces regalis</name>
    <dbReference type="NCBI Taxonomy" id="68262"/>
    <lineage>
        <taxon>Bacteria</taxon>
        <taxon>Bacillati</taxon>
        <taxon>Actinomycetota</taxon>
        <taxon>Actinomycetes</taxon>
        <taxon>Kitasatosporales</taxon>
        <taxon>Streptomycetaceae</taxon>
        <taxon>Streptomyces</taxon>
    </lineage>
</organism>
<keyword evidence="12" id="KW-1185">Reference proteome</keyword>
<evidence type="ECO:0000256" key="5">
    <source>
        <dbReference type="ARBA" id="ARBA00017935"/>
    </source>
</evidence>
<evidence type="ECO:0000313" key="12">
    <source>
        <dbReference type="Proteomes" id="UP000053923"/>
    </source>
</evidence>
<proteinExistence type="inferred from homology"/>
<dbReference type="GO" id="GO:0019491">
    <property type="term" value="P:ectoine biosynthetic process"/>
    <property type="evidence" value="ECO:0007669"/>
    <property type="project" value="UniProtKB-UniPathway"/>
</dbReference>
<evidence type="ECO:0000256" key="7">
    <source>
        <dbReference type="ARBA" id="ARBA00023315"/>
    </source>
</evidence>
<comment type="function">
    <text evidence="1 9">Catalyzes the acetylation of L-2,4-diaminobutyrate (DABA) to gamma-N-acetyl-alpha,gamma-diaminobutyric acid (ADABA) with acetyl coenzyme A.</text>
</comment>
<evidence type="ECO:0000313" key="11">
    <source>
        <dbReference type="EMBL" id="KUL21335.1"/>
    </source>
</evidence>
<dbReference type="EMBL" id="LLZG01000410">
    <property type="protein sequence ID" value="KUL21335.1"/>
    <property type="molecule type" value="Genomic_DNA"/>
</dbReference>
<dbReference type="Gene3D" id="3.40.630.30">
    <property type="match status" value="1"/>
</dbReference>
<accession>A0A101J6Y9</accession>
<dbReference type="NCBIfam" id="TIGR02406">
    <property type="entry name" value="ectoine_EctA"/>
    <property type="match status" value="1"/>
</dbReference>
<comment type="pathway">
    <text evidence="2 9">Amine and polyamine biosynthesis; ectoine biosynthesis; L-ectoine from L-aspartate 4-semialdehyde: step 2/3.</text>
</comment>
<protein>
    <recommendedName>
        <fullName evidence="5 9">L-2,4-diaminobutyric acid acetyltransferase</fullName>
        <shortName evidence="9">DABA acetyltransferase</shortName>
        <ecNumber evidence="4 9">2.3.1.178</ecNumber>
    </recommendedName>
</protein>
<dbReference type="InterPro" id="IPR000182">
    <property type="entry name" value="GNAT_dom"/>
</dbReference>
<sequence>MKARLRHPHVQDGAAVWGLARDVGLADLDPSYSYLMWCRDFAATSVVARPTDGGAPLGFVTGYRRPEAADTLFVRQVAVARAARDQGLELAMLEWLAGNVPDLRYVETTVTPDDEPAARLFSAFAAANHGQPHRHALFAPDQFPDSHEPEILFRIRL</sequence>
<evidence type="ECO:0000256" key="8">
    <source>
        <dbReference type="ARBA" id="ARBA00048924"/>
    </source>
</evidence>
<evidence type="ECO:0000256" key="4">
    <source>
        <dbReference type="ARBA" id="ARBA00012355"/>
    </source>
</evidence>
<dbReference type="OrthoDB" id="2436196at2"/>
<gene>
    <name evidence="9" type="primary">ectA</name>
    <name evidence="11" type="ORF">ADL12_45245</name>
</gene>
<comment type="similarity">
    <text evidence="3 9">Belongs to the acetyltransferase family. EctA subfamily.</text>
</comment>
<dbReference type="InterPro" id="IPR012772">
    <property type="entry name" value="Ectoine_EctA"/>
</dbReference>